<dbReference type="AlphaFoldDB" id="I6TAM8"/>
<protein>
    <submittedName>
        <fullName evidence="1">Uncharacterized protein</fullName>
    </submittedName>
</protein>
<dbReference type="Proteomes" id="UP000002895">
    <property type="component" value="Chromosome"/>
</dbReference>
<reference evidence="1 2" key="1">
    <citation type="journal article" date="2012" name="J. Bacteriol.">
        <title>Genome sequence of Enterococcus hirae (Streptococcus faecalis) ATCC 9790, a model organism for the study of ion transport, bioenergetics, and copper homeostasis.</title>
        <authorList>
            <person name="Gaechter T."/>
            <person name="Wunderlin C."/>
            <person name="Schmidheini T."/>
            <person name="Solioz M."/>
        </authorList>
    </citation>
    <scope>NUCLEOTIDE SEQUENCE [LARGE SCALE GENOMIC DNA]</scope>
    <source>
        <strain evidence="2">ATCC 9790 / DSM 20160 / JCM 8729 / LMG 6399 / NBRC 3181 / NCIMB 6459 / NCDO 1258 / NCTC 12367 / WDCM 00089 / R</strain>
    </source>
</reference>
<proteinExistence type="predicted"/>
<gene>
    <name evidence="1" type="ordered locus">EHR_07065</name>
</gene>
<sequence length="57" mass="6889">MNAVYSLLEILEKTETTFVSVPRKEKIVFKQPLLEISQFFYMRGCFKKFSYCHWSVF</sequence>
<organism evidence="1 2">
    <name type="scientific">Enterococcus hirae (strain ATCC 9790 / DSM 20160 / JCM 8729 / LMG 6399 / NBRC 3181 / NCIMB 6459 / NCDO 1258 / NCTC 12367 / WDCM 00089 / R)</name>
    <dbReference type="NCBI Taxonomy" id="768486"/>
    <lineage>
        <taxon>Bacteria</taxon>
        <taxon>Bacillati</taxon>
        <taxon>Bacillota</taxon>
        <taxon>Bacilli</taxon>
        <taxon>Lactobacillales</taxon>
        <taxon>Enterococcaceae</taxon>
        <taxon>Enterococcus</taxon>
    </lineage>
</organism>
<dbReference type="HOGENOM" id="CLU_2989679_0_0_9"/>
<dbReference type="EMBL" id="CP003504">
    <property type="protein sequence ID" value="AFM70349.1"/>
    <property type="molecule type" value="Genomic_DNA"/>
</dbReference>
<name>I6TAM8_ENTHA</name>
<evidence type="ECO:0000313" key="1">
    <source>
        <dbReference type="EMBL" id="AFM70349.1"/>
    </source>
</evidence>
<accession>I6TAM8</accession>
<evidence type="ECO:0000313" key="2">
    <source>
        <dbReference type="Proteomes" id="UP000002895"/>
    </source>
</evidence>
<dbReference type="KEGG" id="ehr:EHR_07065"/>
<keyword evidence="2" id="KW-1185">Reference proteome</keyword>